<dbReference type="Gene3D" id="2.60.210.10">
    <property type="entry name" value="Apoptosis, Tumor Necrosis Factor Receptor Associated Protein 2, Chain A"/>
    <property type="match status" value="1"/>
</dbReference>
<comment type="similarity">
    <text evidence="2">Belongs to the Tdpoz family.</text>
</comment>
<dbReference type="PROSITE" id="PS50097">
    <property type="entry name" value="BTB"/>
    <property type="match status" value="1"/>
</dbReference>
<feature type="domain" description="BTB" evidence="3">
    <location>
        <begin position="170"/>
        <end position="239"/>
    </location>
</feature>
<dbReference type="Proteomes" id="UP000623129">
    <property type="component" value="Unassembled WGS sequence"/>
</dbReference>
<dbReference type="Pfam" id="PF22486">
    <property type="entry name" value="MATH_2"/>
    <property type="match status" value="1"/>
</dbReference>
<evidence type="ECO:0000313" key="5">
    <source>
        <dbReference type="EMBL" id="KAF3332584.1"/>
    </source>
</evidence>
<dbReference type="Pfam" id="PF00651">
    <property type="entry name" value="BTB"/>
    <property type="match status" value="1"/>
</dbReference>
<reference evidence="5" key="1">
    <citation type="submission" date="2020-01" db="EMBL/GenBank/DDBJ databases">
        <title>Genome sequence of Kobresia littledalei, the first chromosome-level genome in the family Cyperaceae.</title>
        <authorList>
            <person name="Qu G."/>
        </authorList>
    </citation>
    <scope>NUCLEOTIDE SEQUENCE</scope>
    <source>
        <strain evidence="5">C.B.Clarke</strain>
        <tissue evidence="5">Leaf</tissue>
    </source>
</reference>
<dbReference type="SMART" id="SM00225">
    <property type="entry name" value="BTB"/>
    <property type="match status" value="1"/>
</dbReference>
<dbReference type="PANTHER" id="PTHR26379:SF187">
    <property type="entry name" value="OS07G0655300 PROTEIN"/>
    <property type="match status" value="1"/>
</dbReference>
<evidence type="ECO:0000256" key="1">
    <source>
        <dbReference type="ARBA" id="ARBA00004906"/>
    </source>
</evidence>
<protein>
    <submittedName>
        <fullName evidence="5">BTB/POZ and MATH domain-containing protein 2</fullName>
    </submittedName>
</protein>
<dbReference type="InterPro" id="IPR056423">
    <property type="entry name" value="BACK_BPM_SPOP"/>
</dbReference>
<dbReference type="InterPro" id="IPR008974">
    <property type="entry name" value="TRAF-like"/>
</dbReference>
<comment type="pathway">
    <text evidence="1">Protein modification; protein ubiquitination.</text>
</comment>
<accession>A0A833RB58</accession>
<dbReference type="InterPro" id="IPR000210">
    <property type="entry name" value="BTB/POZ_dom"/>
</dbReference>
<evidence type="ECO:0000256" key="2">
    <source>
        <dbReference type="ARBA" id="ARBA00010846"/>
    </source>
</evidence>
<dbReference type="OrthoDB" id="413675at2759"/>
<dbReference type="PANTHER" id="PTHR26379">
    <property type="entry name" value="BTB/POZ AND MATH DOMAIN-CONTAINING PROTEIN 1"/>
    <property type="match status" value="1"/>
</dbReference>
<dbReference type="InterPro" id="IPR011333">
    <property type="entry name" value="SKP1/BTB/POZ_sf"/>
</dbReference>
<gene>
    <name evidence="5" type="ORF">FCM35_KLT02161</name>
</gene>
<evidence type="ECO:0000313" key="6">
    <source>
        <dbReference type="Proteomes" id="UP000623129"/>
    </source>
</evidence>
<evidence type="ECO:0000259" key="3">
    <source>
        <dbReference type="PROSITE" id="PS50097"/>
    </source>
</evidence>
<proteinExistence type="inferred from homology"/>
<evidence type="ECO:0000259" key="4">
    <source>
        <dbReference type="PROSITE" id="PS50144"/>
    </source>
</evidence>
<dbReference type="EMBL" id="SWLB01000011">
    <property type="protein sequence ID" value="KAF3332584.1"/>
    <property type="molecule type" value="Genomic_DNA"/>
</dbReference>
<dbReference type="InterPro" id="IPR002083">
    <property type="entry name" value="MATH/TRAF_dom"/>
</dbReference>
<name>A0A833RB58_9POAL</name>
<feature type="domain" description="MATH" evidence="4">
    <location>
        <begin position="16"/>
        <end position="138"/>
    </location>
</feature>
<dbReference type="SUPFAM" id="SSF49599">
    <property type="entry name" value="TRAF domain-like"/>
    <property type="match status" value="1"/>
</dbReference>
<keyword evidence="6" id="KW-1185">Reference proteome</keyword>
<dbReference type="CDD" id="cd00121">
    <property type="entry name" value="MATH"/>
    <property type="match status" value="1"/>
</dbReference>
<organism evidence="5 6">
    <name type="scientific">Carex littledalei</name>
    <dbReference type="NCBI Taxonomy" id="544730"/>
    <lineage>
        <taxon>Eukaryota</taxon>
        <taxon>Viridiplantae</taxon>
        <taxon>Streptophyta</taxon>
        <taxon>Embryophyta</taxon>
        <taxon>Tracheophyta</taxon>
        <taxon>Spermatophyta</taxon>
        <taxon>Magnoliopsida</taxon>
        <taxon>Liliopsida</taxon>
        <taxon>Poales</taxon>
        <taxon>Cyperaceae</taxon>
        <taxon>Cyperoideae</taxon>
        <taxon>Cariceae</taxon>
        <taxon>Carex</taxon>
        <taxon>Carex subgen. Euthyceras</taxon>
    </lineage>
</organism>
<sequence length="336" mass="37865">MASACVDETNLISTDGTTHQFQVNYLESKNLSHSQCIDSSIFKSAGYKWNICCYPKGFLYNNYISVYLEIRSDWADLKVNFNLDILGKSGSEPFHRTFTARYTSGSSNSWGLHSFIKITNLEESYVTEDGYFQILCSINWTDKDCNGISRVPVGDVKEDISKLWQSGEMTDVNFEVDGEIISAHMVILAARSSVFKAELFGNINTAQGKIGCIRIEDMKPAVFRALLHFIYNNSLDNERDTVMTQQLLAAASRYAIKGLIVRCEDYLMKNLSLDTVLDVLILAQGHHLSNLKETCLEFAARQKNITKLVLTDGYNQMAQAYPSLWTELGKKLKATE</sequence>
<dbReference type="Gene3D" id="1.25.40.420">
    <property type="match status" value="1"/>
</dbReference>
<dbReference type="PROSITE" id="PS50144">
    <property type="entry name" value="MATH"/>
    <property type="match status" value="1"/>
</dbReference>
<dbReference type="Gene3D" id="3.30.710.10">
    <property type="entry name" value="Potassium Channel Kv1.1, Chain A"/>
    <property type="match status" value="1"/>
</dbReference>
<dbReference type="SUPFAM" id="SSF54695">
    <property type="entry name" value="POZ domain"/>
    <property type="match status" value="1"/>
</dbReference>
<dbReference type="AlphaFoldDB" id="A0A833RB58"/>
<dbReference type="Pfam" id="PF24570">
    <property type="entry name" value="BACK_BPM_SPOP"/>
    <property type="match status" value="1"/>
</dbReference>
<dbReference type="InterPro" id="IPR045005">
    <property type="entry name" value="BPM1-6"/>
</dbReference>
<dbReference type="GO" id="GO:0016567">
    <property type="term" value="P:protein ubiquitination"/>
    <property type="evidence" value="ECO:0007669"/>
    <property type="project" value="InterPro"/>
</dbReference>
<comment type="caution">
    <text evidence="5">The sequence shown here is derived from an EMBL/GenBank/DDBJ whole genome shotgun (WGS) entry which is preliminary data.</text>
</comment>